<comment type="caution">
    <text evidence="1">The sequence shown here is derived from an EMBL/GenBank/DDBJ whole genome shotgun (WGS) entry which is preliminary data.</text>
</comment>
<organism evidence="1 2">
    <name type="scientific">Gossypium australe</name>
    <dbReference type="NCBI Taxonomy" id="47621"/>
    <lineage>
        <taxon>Eukaryota</taxon>
        <taxon>Viridiplantae</taxon>
        <taxon>Streptophyta</taxon>
        <taxon>Embryophyta</taxon>
        <taxon>Tracheophyta</taxon>
        <taxon>Spermatophyta</taxon>
        <taxon>Magnoliopsida</taxon>
        <taxon>eudicotyledons</taxon>
        <taxon>Gunneridae</taxon>
        <taxon>Pentapetalae</taxon>
        <taxon>rosids</taxon>
        <taxon>malvids</taxon>
        <taxon>Malvales</taxon>
        <taxon>Malvaceae</taxon>
        <taxon>Malvoideae</taxon>
        <taxon>Gossypium</taxon>
    </lineage>
</organism>
<protein>
    <submittedName>
        <fullName evidence="1">Reverse transcriptase</fullName>
    </submittedName>
</protein>
<dbReference type="OrthoDB" id="1002480at2759"/>
<keyword evidence="1" id="KW-0808">Transferase</keyword>
<sequence length="139" mass="15902">MSGQVGDAPWLLGGDFNFTLSPEESSSFDALVREIEVFDHAYFGPIFIWSNHQLDRPIEKKLDRVLVNVAWIQFLPHSQNDRFLQLVAESWQPTMVGDPMLKLFTKLKILKHVLNMLNSKAFGNISARVKAKVEEMESL</sequence>
<keyword evidence="1" id="KW-0548">Nucleotidyltransferase</keyword>
<dbReference type="EMBL" id="SMMG02000001">
    <property type="protein sequence ID" value="KAA3487731.1"/>
    <property type="molecule type" value="Genomic_DNA"/>
</dbReference>
<evidence type="ECO:0000313" key="2">
    <source>
        <dbReference type="Proteomes" id="UP000325315"/>
    </source>
</evidence>
<dbReference type="Proteomes" id="UP000325315">
    <property type="component" value="Unassembled WGS sequence"/>
</dbReference>
<dbReference type="AlphaFoldDB" id="A0A5B6X0F4"/>
<evidence type="ECO:0000313" key="1">
    <source>
        <dbReference type="EMBL" id="KAA3487731.1"/>
    </source>
</evidence>
<keyword evidence="1" id="KW-0695">RNA-directed DNA polymerase</keyword>
<dbReference type="GO" id="GO:0003964">
    <property type="term" value="F:RNA-directed DNA polymerase activity"/>
    <property type="evidence" value="ECO:0007669"/>
    <property type="project" value="UniProtKB-KW"/>
</dbReference>
<accession>A0A5B6X0F4</accession>
<dbReference type="SUPFAM" id="SSF56219">
    <property type="entry name" value="DNase I-like"/>
    <property type="match status" value="1"/>
</dbReference>
<gene>
    <name evidence="1" type="ORF">EPI10_031542</name>
</gene>
<proteinExistence type="predicted"/>
<keyword evidence="2" id="KW-1185">Reference proteome</keyword>
<name>A0A5B6X0F4_9ROSI</name>
<dbReference type="InterPro" id="IPR036691">
    <property type="entry name" value="Endo/exonu/phosph_ase_sf"/>
</dbReference>
<reference evidence="2" key="1">
    <citation type="journal article" date="2019" name="Plant Biotechnol. J.">
        <title>Genome sequencing of the Australian wild diploid species Gossypium australe highlights disease resistance and delayed gland morphogenesis.</title>
        <authorList>
            <person name="Cai Y."/>
            <person name="Cai X."/>
            <person name="Wang Q."/>
            <person name="Wang P."/>
            <person name="Zhang Y."/>
            <person name="Cai C."/>
            <person name="Xu Y."/>
            <person name="Wang K."/>
            <person name="Zhou Z."/>
            <person name="Wang C."/>
            <person name="Geng S."/>
            <person name="Li B."/>
            <person name="Dong Q."/>
            <person name="Hou Y."/>
            <person name="Wang H."/>
            <person name="Ai P."/>
            <person name="Liu Z."/>
            <person name="Yi F."/>
            <person name="Sun M."/>
            <person name="An G."/>
            <person name="Cheng J."/>
            <person name="Zhang Y."/>
            <person name="Shi Q."/>
            <person name="Xie Y."/>
            <person name="Shi X."/>
            <person name="Chang Y."/>
            <person name="Huang F."/>
            <person name="Chen Y."/>
            <person name="Hong S."/>
            <person name="Mi L."/>
            <person name="Sun Q."/>
            <person name="Zhang L."/>
            <person name="Zhou B."/>
            <person name="Peng R."/>
            <person name="Zhang X."/>
            <person name="Liu F."/>
        </authorList>
    </citation>
    <scope>NUCLEOTIDE SEQUENCE [LARGE SCALE GENOMIC DNA]</scope>
    <source>
        <strain evidence="2">cv. PA1801</strain>
    </source>
</reference>